<dbReference type="EMBL" id="DVMU01000047">
    <property type="protein sequence ID" value="HIU33315.1"/>
    <property type="molecule type" value="Genomic_DNA"/>
</dbReference>
<dbReference type="GO" id="GO:0033969">
    <property type="term" value="F:gamma-glutamyl-gamma-aminobutyrate hydrolase activity"/>
    <property type="evidence" value="ECO:0007669"/>
    <property type="project" value="TreeGrafter"/>
</dbReference>
<reference evidence="1" key="2">
    <citation type="journal article" date="2021" name="PeerJ">
        <title>Extensive microbial diversity within the chicken gut microbiome revealed by metagenomics and culture.</title>
        <authorList>
            <person name="Gilroy R."/>
            <person name="Ravi A."/>
            <person name="Getino M."/>
            <person name="Pursley I."/>
            <person name="Horton D.L."/>
            <person name="Alikhan N.F."/>
            <person name="Baker D."/>
            <person name="Gharbi K."/>
            <person name="Hall N."/>
            <person name="Watson M."/>
            <person name="Adriaenssens E.M."/>
            <person name="Foster-Nyarko E."/>
            <person name="Jarju S."/>
            <person name="Secka A."/>
            <person name="Antonio M."/>
            <person name="Oren A."/>
            <person name="Chaudhuri R.R."/>
            <person name="La Ragione R."/>
            <person name="Hildebrand F."/>
            <person name="Pallen M.J."/>
        </authorList>
    </citation>
    <scope>NUCLEOTIDE SEQUENCE</scope>
    <source>
        <strain evidence="1">ChiHcec3-11533</strain>
    </source>
</reference>
<dbReference type="SUPFAM" id="SSF52317">
    <property type="entry name" value="Class I glutamine amidotransferase-like"/>
    <property type="match status" value="1"/>
</dbReference>
<dbReference type="InterPro" id="IPR044668">
    <property type="entry name" value="PuuD-like"/>
</dbReference>
<evidence type="ECO:0000313" key="1">
    <source>
        <dbReference type="EMBL" id="HIU33315.1"/>
    </source>
</evidence>
<accession>A0A9D1IA51</accession>
<name>A0A9D1IA51_9FIRM</name>
<dbReference type="InterPro" id="IPR011697">
    <property type="entry name" value="Peptidase_C26"/>
</dbReference>
<proteinExistence type="predicted"/>
<dbReference type="PANTHER" id="PTHR43235:SF1">
    <property type="entry name" value="GLUTAMINE AMIDOTRANSFERASE PB2B2.05-RELATED"/>
    <property type="match status" value="1"/>
</dbReference>
<dbReference type="GO" id="GO:0005829">
    <property type="term" value="C:cytosol"/>
    <property type="evidence" value="ECO:0007669"/>
    <property type="project" value="TreeGrafter"/>
</dbReference>
<dbReference type="PANTHER" id="PTHR43235">
    <property type="entry name" value="GLUTAMINE AMIDOTRANSFERASE PB2B2.05-RELATED"/>
    <property type="match status" value="1"/>
</dbReference>
<dbReference type="AlphaFoldDB" id="A0A9D1IA51"/>
<dbReference type="Gene3D" id="3.40.50.880">
    <property type="match status" value="1"/>
</dbReference>
<protein>
    <submittedName>
        <fullName evidence="1">Gamma-glutamyl-gamma-aminobutyrate hydrolase family protein</fullName>
    </submittedName>
</protein>
<evidence type="ECO:0000313" key="2">
    <source>
        <dbReference type="Proteomes" id="UP000824072"/>
    </source>
</evidence>
<dbReference type="GO" id="GO:0006598">
    <property type="term" value="P:polyamine catabolic process"/>
    <property type="evidence" value="ECO:0007669"/>
    <property type="project" value="TreeGrafter"/>
</dbReference>
<reference evidence="1" key="1">
    <citation type="submission" date="2020-10" db="EMBL/GenBank/DDBJ databases">
        <authorList>
            <person name="Gilroy R."/>
        </authorList>
    </citation>
    <scope>NUCLEOTIDE SEQUENCE</scope>
    <source>
        <strain evidence="1">ChiHcec3-11533</strain>
    </source>
</reference>
<gene>
    <name evidence="1" type="ORF">IAB02_02005</name>
</gene>
<organism evidence="1 2">
    <name type="scientific">Candidatus Pullichristensenella excrementigallinarum</name>
    <dbReference type="NCBI Taxonomy" id="2840907"/>
    <lineage>
        <taxon>Bacteria</taxon>
        <taxon>Bacillati</taxon>
        <taxon>Bacillota</taxon>
        <taxon>Clostridia</taxon>
        <taxon>Candidatus Pullichristensenella</taxon>
    </lineage>
</organism>
<dbReference type="Pfam" id="PF07722">
    <property type="entry name" value="Peptidase_C26"/>
    <property type="match status" value="1"/>
</dbReference>
<sequence>MNNTYGICRIGIIPYSREDGSQYFPEGYIRGIEQTGAEAVPIPHETPLSTLLPLVVSLDGIVFSGGPDVDPVHYGQARDPLCERIDRRRDRMELALMDLVLARSLPVLCICRGMQLLNVALGGTLHQHVSGHRWEPNDEQAVWHEVRIEPDTRLFQIAQTPALRVNSFHHQAVDCLGEGLRVAARASDGTVEAIELPGDRFVLGVQWHPEKSLEEDAVSPRAFRALRAAIPG</sequence>
<dbReference type="CDD" id="cd01745">
    <property type="entry name" value="GATase1_2"/>
    <property type="match status" value="1"/>
</dbReference>
<keyword evidence="1" id="KW-0378">Hydrolase</keyword>
<dbReference type="PROSITE" id="PS51273">
    <property type="entry name" value="GATASE_TYPE_1"/>
    <property type="match status" value="1"/>
</dbReference>
<comment type="caution">
    <text evidence="1">The sequence shown here is derived from an EMBL/GenBank/DDBJ whole genome shotgun (WGS) entry which is preliminary data.</text>
</comment>
<dbReference type="Proteomes" id="UP000824072">
    <property type="component" value="Unassembled WGS sequence"/>
</dbReference>
<dbReference type="InterPro" id="IPR029062">
    <property type="entry name" value="Class_I_gatase-like"/>
</dbReference>